<comment type="caution">
    <text evidence="1">The sequence shown here is derived from an EMBL/GenBank/DDBJ whole genome shotgun (WGS) entry which is preliminary data.</text>
</comment>
<evidence type="ECO:0000313" key="2">
    <source>
        <dbReference type="Proteomes" id="UP001152531"/>
    </source>
</evidence>
<evidence type="ECO:0000313" key="1">
    <source>
        <dbReference type="EMBL" id="CAH6723306.1"/>
    </source>
</evidence>
<dbReference type="Proteomes" id="UP001152531">
    <property type="component" value="Unassembled WGS sequence"/>
</dbReference>
<sequence length="547" mass="61647">MFRSLTRPWVKLSSKSNYRCLSTANKLNARVFNNTMSKFHHDPRRSKYRNITISMLVIGYVCSGSTIYNDRKVKPEELKNQCSNGKIWVVINGKVYDLTDFINIHPGGPAIIKKYAGKDASLLFNKIHAKDTIEKMLDPECYIGELDGELPEDEDDPLVKEEKRCAEMRARRPPLMTVLNLSDFEYVASKVLPANAWAYYSGGSDDEVTMQNNGFAFSKYFFKPKVLVDVDEVDISTTLLGTKTDAPFYCSAAASAKLGHPDGELSIARGLFEENIIQMISSAASYPLDDIVKETSAPKWYQLYIKPEKSETMDLVKHCEDIGIKAIFVTVDTALFGRREKDLRFKLGDPDEDVESLDMEVKSDFILSYEKCAKWEDIHYFKKHCKVPIFIKGVQRVEDVLLAVENGVDGVVLSNHGGRQLDFSRPPVDVLAELMPVLRAKGLDKKIDVYIDGGIRRGSDILKALCLGAKGVGLGRSFLYANSAYGENGVVKCCRLLKDELRRDMKLLGAKSLDELNHEMIHQYPSVFKPENMHEPLYLPQFAEAEA</sequence>
<proteinExistence type="predicted"/>
<accession>A0ACA9YE56</accession>
<protein>
    <submittedName>
        <fullName evidence="1">Cytochrome b2, mitochondrial</fullName>
    </submittedName>
</protein>
<name>A0ACA9YE56_9ASCO</name>
<dbReference type="EMBL" id="CALSDN010000014">
    <property type="protein sequence ID" value="CAH6723306.1"/>
    <property type="molecule type" value="Genomic_DNA"/>
</dbReference>
<gene>
    <name evidence="1" type="ORF">CLIB1444_14S01134</name>
</gene>
<keyword evidence="2" id="KW-1185">Reference proteome</keyword>
<reference evidence="1" key="1">
    <citation type="submission" date="2022-06" db="EMBL/GenBank/DDBJ databases">
        <authorList>
            <person name="Legras J.-L."/>
            <person name="Devillers H."/>
            <person name="Grondin C."/>
        </authorList>
    </citation>
    <scope>NUCLEOTIDE SEQUENCE</scope>
    <source>
        <strain evidence="1">CLIB 1444</strain>
    </source>
</reference>
<organism evidence="1 2">
    <name type="scientific">[Candida] jaroonii</name>
    <dbReference type="NCBI Taxonomy" id="467808"/>
    <lineage>
        <taxon>Eukaryota</taxon>
        <taxon>Fungi</taxon>
        <taxon>Dikarya</taxon>
        <taxon>Ascomycota</taxon>
        <taxon>Saccharomycotina</taxon>
        <taxon>Pichiomycetes</taxon>
        <taxon>Debaryomycetaceae</taxon>
        <taxon>Yamadazyma</taxon>
    </lineage>
</organism>